<dbReference type="PROSITE" id="PS00061">
    <property type="entry name" value="ADH_SHORT"/>
    <property type="match status" value="1"/>
</dbReference>
<dbReference type="InterPro" id="IPR020904">
    <property type="entry name" value="Sc_DH/Rdtase_CS"/>
</dbReference>
<organism evidence="4 5">
    <name type="scientific">Xylaria flabelliformis</name>
    <dbReference type="NCBI Taxonomy" id="2512241"/>
    <lineage>
        <taxon>Eukaryota</taxon>
        <taxon>Fungi</taxon>
        <taxon>Dikarya</taxon>
        <taxon>Ascomycota</taxon>
        <taxon>Pezizomycotina</taxon>
        <taxon>Sordariomycetes</taxon>
        <taxon>Xylariomycetidae</taxon>
        <taxon>Xylariales</taxon>
        <taxon>Xylariaceae</taxon>
        <taxon>Xylaria</taxon>
    </lineage>
</organism>
<protein>
    <recommendedName>
        <fullName evidence="6">Ketoreductase (KR) domain-containing protein</fullName>
    </recommendedName>
</protein>
<evidence type="ECO:0008006" key="6">
    <source>
        <dbReference type="Google" id="ProtNLM"/>
    </source>
</evidence>
<keyword evidence="3" id="KW-0560">Oxidoreductase</keyword>
<name>A0A553I639_9PEZI</name>
<dbReference type="AlphaFoldDB" id="A0A553I639"/>
<dbReference type="GO" id="GO:0016491">
    <property type="term" value="F:oxidoreductase activity"/>
    <property type="evidence" value="ECO:0007669"/>
    <property type="project" value="UniProtKB-KW"/>
</dbReference>
<accession>A0A553I639</accession>
<dbReference type="InterPro" id="IPR002347">
    <property type="entry name" value="SDR_fam"/>
</dbReference>
<dbReference type="InterPro" id="IPR036291">
    <property type="entry name" value="NAD(P)-bd_dom_sf"/>
</dbReference>
<dbReference type="PANTHER" id="PTHR24320:SF236">
    <property type="entry name" value="SHORT-CHAIN DEHYDROGENASE-RELATED"/>
    <property type="match status" value="1"/>
</dbReference>
<evidence type="ECO:0000256" key="3">
    <source>
        <dbReference type="ARBA" id="ARBA00023002"/>
    </source>
</evidence>
<evidence type="ECO:0000256" key="1">
    <source>
        <dbReference type="ARBA" id="ARBA00006484"/>
    </source>
</evidence>
<comment type="similarity">
    <text evidence="1">Belongs to the short-chain dehydrogenases/reductases (SDR) family.</text>
</comment>
<dbReference type="SUPFAM" id="SSF51735">
    <property type="entry name" value="NAD(P)-binding Rossmann-fold domains"/>
    <property type="match status" value="1"/>
</dbReference>
<evidence type="ECO:0000313" key="5">
    <source>
        <dbReference type="Proteomes" id="UP000319160"/>
    </source>
</evidence>
<gene>
    <name evidence="4" type="ORF">FHL15_003231</name>
</gene>
<dbReference type="Proteomes" id="UP000319160">
    <property type="component" value="Unassembled WGS sequence"/>
</dbReference>
<dbReference type="EMBL" id="VFLP01000014">
    <property type="protein sequence ID" value="TRX95677.1"/>
    <property type="molecule type" value="Genomic_DNA"/>
</dbReference>
<dbReference type="STRING" id="2512241.A0A553I639"/>
<dbReference type="OrthoDB" id="191139at2759"/>
<evidence type="ECO:0000313" key="4">
    <source>
        <dbReference type="EMBL" id="TRX95677.1"/>
    </source>
</evidence>
<dbReference type="Pfam" id="PF00106">
    <property type="entry name" value="adh_short"/>
    <property type="match status" value="1"/>
</dbReference>
<proteinExistence type="inferred from homology"/>
<dbReference type="Gene3D" id="3.40.50.720">
    <property type="entry name" value="NAD(P)-binding Rossmann-like Domain"/>
    <property type="match status" value="1"/>
</dbReference>
<keyword evidence="5" id="KW-1185">Reference proteome</keyword>
<dbReference type="PRINTS" id="PR00081">
    <property type="entry name" value="GDHRDH"/>
</dbReference>
<keyword evidence="2" id="KW-0521">NADP</keyword>
<sequence length="344" mass="37610">MSIIKSIQSVYTQYYPPRPTFTETDVVGGSQTGRVFFVTGANAGIGLELCKILCQTDATVYLASRTIEKAQEAIKVIRGTCPISTNTTDRLRPLQLDLADLSSVREAAKQFSHQECRLDVLWNNAGVGANAIEFGDCTAQGIEPLMGIHCVAPLLLTILLLPQLRFAAAHPIASAPLLQGPRVIWTTSGFAETHSPTNGVDLAALDVGLQDRVANYAASKAGVWILSQEFARRHSKDGIMSLPLNPGNVKSGVYKGTSSLLMFVFNTFMLYDAKLAAFTQLYGGLSPDITLEDNGIYIIPWGRIRRSQSMRSDILKAILPEENGGLGYGTKLWEWCDRQWHTAM</sequence>
<evidence type="ECO:0000256" key="2">
    <source>
        <dbReference type="ARBA" id="ARBA00022857"/>
    </source>
</evidence>
<dbReference type="PANTHER" id="PTHR24320">
    <property type="entry name" value="RETINOL DEHYDROGENASE"/>
    <property type="match status" value="1"/>
</dbReference>
<reference evidence="5" key="1">
    <citation type="submission" date="2019-06" db="EMBL/GenBank/DDBJ databases">
        <title>Draft genome sequence of the griseofulvin-producing fungus Xylaria cubensis strain G536.</title>
        <authorList>
            <person name="Mead M.E."/>
            <person name="Raja H.A."/>
            <person name="Steenwyk J.L."/>
            <person name="Knowles S.L."/>
            <person name="Oberlies N.H."/>
            <person name="Rokas A."/>
        </authorList>
    </citation>
    <scope>NUCLEOTIDE SEQUENCE [LARGE SCALE GENOMIC DNA]</scope>
    <source>
        <strain evidence="5">G536</strain>
    </source>
</reference>
<comment type="caution">
    <text evidence="4">The sequence shown here is derived from an EMBL/GenBank/DDBJ whole genome shotgun (WGS) entry which is preliminary data.</text>
</comment>